<name>A0A9D2H1F4_9FIRM</name>
<dbReference type="Proteomes" id="UP000824221">
    <property type="component" value="Unassembled WGS sequence"/>
</dbReference>
<dbReference type="Gene3D" id="2.60.40.3630">
    <property type="match status" value="1"/>
</dbReference>
<dbReference type="AlphaFoldDB" id="A0A9D2H1F4"/>
<evidence type="ECO:0000313" key="5">
    <source>
        <dbReference type="EMBL" id="HJA02753.1"/>
    </source>
</evidence>
<dbReference type="EMBL" id="DXAJ01000078">
    <property type="protein sequence ID" value="HJA02753.1"/>
    <property type="molecule type" value="Genomic_DNA"/>
</dbReference>
<keyword evidence="2" id="KW-0472">Membrane</keyword>
<dbReference type="PROSITE" id="PS51257">
    <property type="entry name" value="PROKAR_LIPOPROTEIN"/>
    <property type="match status" value="1"/>
</dbReference>
<feature type="compositionally biased region" description="Acidic residues" evidence="1">
    <location>
        <begin position="340"/>
        <end position="355"/>
    </location>
</feature>
<feature type="region of interest" description="Disordered" evidence="1">
    <location>
        <begin position="326"/>
        <end position="357"/>
    </location>
</feature>
<organism evidence="5 6">
    <name type="scientific">Candidatus Gallimonas gallistercoris</name>
    <dbReference type="NCBI Taxonomy" id="2838602"/>
    <lineage>
        <taxon>Bacteria</taxon>
        <taxon>Bacillati</taxon>
        <taxon>Bacillota</taxon>
        <taxon>Clostridia</taxon>
        <taxon>Candidatus Gallimonas</taxon>
    </lineage>
</organism>
<accession>A0A9D2H1F4</accession>
<feature type="chain" id="PRO_5039195784" evidence="3">
    <location>
        <begin position="24"/>
        <end position="393"/>
    </location>
</feature>
<gene>
    <name evidence="5" type="ORF">H9797_05175</name>
</gene>
<keyword evidence="3" id="KW-0732">Signal</keyword>
<reference evidence="5" key="1">
    <citation type="journal article" date="2021" name="PeerJ">
        <title>Extensive microbial diversity within the chicken gut microbiome revealed by metagenomics and culture.</title>
        <authorList>
            <person name="Gilroy R."/>
            <person name="Ravi A."/>
            <person name="Getino M."/>
            <person name="Pursley I."/>
            <person name="Horton D.L."/>
            <person name="Alikhan N.F."/>
            <person name="Baker D."/>
            <person name="Gharbi K."/>
            <person name="Hall N."/>
            <person name="Watson M."/>
            <person name="Adriaenssens E.M."/>
            <person name="Foster-Nyarko E."/>
            <person name="Jarju S."/>
            <person name="Secka A."/>
            <person name="Antonio M."/>
            <person name="Oren A."/>
            <person name="Chaudhuri R.R."/>
            <person name="La Ragione R."/>
            <person name="Hildebrand F."/>
            <person name="Pallen M.J."/>
        </authorList>
    </citation>
    <scope>NUCLEOTIDE SEQUENCE</scope>
    <source>
        <strain evidence="5">CHK156-179</strain>
    </source>
</reference>
<keyword evidence="2" id="KW-0812">Transmembrane</keyword>
<comment type="caution">
    <text evidence="5">The sequence shown here is derived from an EMBL/GenBank/DDBJ whole genome shotgun (WGS) entry which is preliminary data.</text>
</comment>
<dbReference type="InterPro" id="IPR022038">
    <property type="entry name" value="Ig-like_bact"/>
</dbReference>
<evidence type="ECO:0000256" key="2">
    <source>
        <dbReference type="SAM" id="Phobius"/>
    </source>
</evidence>
<reference evidence="5" key="2">
    <citation type="submission" date="2021-04" db="EMBL/GenBank/DDBJ databases">
        <authorList>
            <person name="Gilroy R."/>
        </authorList>
    </citation>
    <scope>NUCLEOTIDE SEQUENCE</scope>
    <source>
        <strain evidence="5">CHK156-179</strain>
    </source>
</reference>
<dbReference type="Pfam" id="PF07523">
    <property type="entry name" value="Big_3"/>
    <property type="match status" value="1"/>
</dbReference>
<feature type="domain" description="Ig-like" evidence="4">
    <location>
        <begin position="272"/>
        <end position="325"/>
    </location>
</feature>
<proteinExistence type="predicted"/>
<evidence type="ECO:0000256" key="1">
    <source>
        <dbReference type="SAM" id="MobiDB-lite"/>
    </source>
</evidence>
<protein>
    <submittedName>
        <fullName evidence="5">Bacterial Ig-like domain-containing protein</fullName>
    </submittedName>
</protein>
<feature type="transmembrane region" description="Helical" evidence="2">
    <location>
        <begin position="362"/>
        <end position="385"/>
    </location>
</feature>
<evidence type="ECO:0000313" key="6">
    <source>
        <dbReference type="Proteomes" id="UP000824221"/>
    </source>
</evidence>
<evidence type="ECO:0000259" key="4">
    <source>
        <dbReference type="Pfam" id="PF07523"/>
    </source>
</evidence>
<keyword evidence="2" id="KW-1133">Transmembrane helix</keyword>
<feature type="signal peptide" evidence="3">
    <location>
        <begin position="1"/>
        <end position="23"/>
    </location>
</feature>
<sequence>MKRKSILAALAALLALVFAFALAGCSESTVSSRMVIYDDLSGTKTVTVRVWGDQEPLDGRDYTAGNNTSFMMTQGEALAEKLHEFCALDDVEISVMMGRTVTSSTYITLKFDFEDIDDYNAKAKVMAGKNAELWVDATLTENADGTVTVREAASNLEVLYLDILEQYFNDFDCYPVYEYGPNTQSQYIPNGIIFQGEDMYSFTWWVVPTAMELTVGSESAEETFFDPAEDYEYRADLSEVFLEVTGTPAARPSLTGIEVKAGLLTRYEEGEDFAGGVLTLTYSDGSTEEIAITSAMLTGFDTSTAGEKQVTVKYQGFEDTFTITVAEGSTGPVDPSGPDDPADGPDDTPSDETPAEEGGFPVWAWFAIGAVLLLIVGGGTAVAMWRKEMRKRK</sequence>
<evidence type="ECO:0000256" key="3">
    <source>
        <dbReference type="SAM" id="SignalP"/>
    </source>
</evidence>